<dbReference type="GO" id="GO:0016491">
    <property type="term" value="F:oxidoreductase activity"/>
    <property type="evidence" value="ECO:0007669"/>
    <property type="project" value="UniProtKB-KW"/>
</dbReference>
<keyword evidence="10" id="KW-1185">Reference proteome</keyword>
<dbReference type="Proteomes" id="UP001378188">
    <property type="component" value="Unassembled WGS sequence"/>
</dbReference>
<feature type="domain" description="Nitrite/Sulfite reductase ferredoxin-like" evidence="8">
    <location>
        <begin position="24"/>
        <end position="84"/>
    </location>
</feature>
<evidence type="ECO:0000313" key="10">
    <source>
        <dbReference type="Proteomes" id="UP001378188"/>
    </source>
</evidence>
<keyword evidence="6" id="KW-0411">Iron-sulfur</keyword>
<evidence type="ECO:0000256" key="4">
    <source>
        <dbReference type="ARBA" id="ARBA00023002"/>
    </source>
</evidence>
<keyword evidence="3" id="KW-0479">Metal-binding</keyword>
<evidence type="ECO:0000259" key="8">
    <source>
        <dbReference type="Pfam" id="PF03460"/>
    </source>
</evidence>
<dbReference type="GO" id="GO:0046872">
    <property type="term" value="F:metal ion binding"/>
    <property type="evidence" value="ECO:0007669"/>
    <property type="project" value="UniProtKB-KW"/>
</dbReference>
<dbReference type="RefSeq" id="WP_340329970.1">
    <property type="nucleotide sequence ID" value="NZ_JAZHOF010000004.1"/>
</dbReference>
<dbReference type="SUPFAM" id="SSF55124">
    <property type="entry name" value="Nitrite/Sulfite reductase N-terminal domain-like"/>
    <property type="match status" value="2"/>
</dbReference>
<dbReference type="Pfam" id="PF03460">
    <property type="entry name" value="NIR_SIR_ferr"/>
    <property type="match status" value="2"/>
</dbReference>
<keyword evidence="5" id="KW-0408">Iron</keyword>
<name>A0AAW9RR49_9HYPH</name>
<dbReference type="PANTHER" id="PTHR32439:SF9">
    <property type="entry name" value="BLR3264 PROTEIN"/>
    <property type="match status" value="1"/>
</dbReference>
<evidence type="ECO:0000313" key="9">
    <source>
        <dbReference type="EMBL" id="MEJ8572281.1"/>
    </source>
</evidence>
<dbReference type="InterPro" id="IPR036136">
    <property type="entry name" value="Nit/Sulf_reduc_fer-like_dom_sf"/>
</dbReference>
<feature type="compositionally biased region" description="Basic and acidic residues" evidence="7">
    <location>
        <begin position="282"/>
        <end position="291"/>
    </location>
</feature>
<dbReference type="GO" id="GO:0051539">
    <property type="term" value="F:4 iron, 4 sulfur cluster binding"/>
    <property type="evidence" value="ECO:0007669"/>
    <property type="project" value="UniProtKB-KW"/>
</dbReference>
<dbReference type="Gene3D" id="3.30.413.10">
    <property type="entry name" value="Sulfite Reductase Hemoprotein, domain 1"/>
    <property type="match status" value="1"/>
</dbReference>
<accession>A0AAW9RR49</accession>
<evidence type="ECO:0000256" key="3">
    <source>
        <dbReference type="ARBA" id="ARBA00022723"/>
    </source>
</evidence>
<feature type="domain" description="Nitrite/Sulfite reductase ferredoxin-like" evidence="8">
    <location>
        <begin position="377"/>
        <end position="434"/>
    </location>
</feature>
<dbReference type="SUPFAM" id="SSF56014">
    <property type="entry name" value="Nitrite and sulphite reductase 4Fe-4S domain-like"/>
    <property type="match status" value="1"/>
</dbReference>
<dbReference type="InterPro" id="IPR045854">
    <property type="entry name" value="NO2/SO3_Rdtase_4Fe4S_sf"/>
</dbReference>
<evidence type="ECO:0000256" key="6">
    <source>
        <dbReference type="ARBA" id="ARBA00023014"/>
    </source>
</evidence>
<dbReference type="Gene3D" id="3.90.480.10">
    <property type="entry name" value="Sulfite Reductase Hemoprotein,Domain 2"/>
    <property type="match status" value="1"/>
</dbReference>
<proteinExistence type="predicted"/>
<reference evidence="9 10" key="1">
    <citation type="submission" date="2024-02" db="EMBL/GenBank/DDBJ databases">
        <title>Genome analysis and characterization of Microbaculum marinisediminis sp. nov., isolated from marine sediment.</title>
        <authorList>
            <person name="Du Z.-J."/>
            <person name="Ye Y.-Q."/>
            <person name="Zhang Z.-R."/>
            <person name="Yuan S.-M."/>
            <person name="Zhang X.-Y."/>
        </authorList>
    </citation>
    <scope>NUCLEOTIDE SEQUENCE [LARGE SCALE GENOMIC DNA]</scope>
    <source>
        <strain evidence="9 10">SDUM1044001</strain>
    </source>
</reference>
<evidence type="ECO:0000256" key="5">
    <source>
        <dbReference type="ARBA" id="ARBA00023004"/>
    </source>
</evidence>
<evidence type="ECO:0000256" key="1">
    <source>
        <dbReference type="ARBA" id="ARBA00022485"/>
    </source>
</evidence>
<keyword evidence="2" id="KW-0349">Heme</keyword>
<sequence>MSGVRGKTRVGWCPSVATPMAAHDGLLVRIKPTAAAIAAGAARALAAASARFGSGEIDLTSRANLQVRGLRPDTADAFAAAMHAAGLAAGDGAFEEIRNVTADPLGADDPDAAFDSHAIARAIEAMLEGDAALHGLPPKFGFLVDCGTTLPVPDGRADIVLRGVGERLTIGLGGGALAVDCTVEDAPALALDLARAFLALAGPSDAPPHRMRELVAQVGEQAVFAEAGIARGLLHAAQPPRWAPDQVRGVDPSCGARGATISEYVPGLTRDPGAARGAAARRASEDPERDAPLLSQRSALSQPPDWAPDQVRGVDLSCGARGSTISEYVPGSTRDPGAAGAIAANSARDAQPDPMYAAPPADSPVGSLPFPDRKSGAVVAGVPRGRLRAETLEVLASLAGTYADGTLRMTPWRAVCLVPVASEDAAPLLAALDALNLITDPADPRRALRGHDFQPMDIRTHRKAKLP</sequence>
<dbReference type="InterPro" id="IPR051329">
    <property type="entry name" value="NIR_SIR_4Fe-4S"/>
</dbReference>
<comment type="caution">
    <text evidence="9">The sequence shown here is derived from an EMBL/GenBank/DDBJ whole genome shotgun (WGS) entry which is preliminary data.</text>
</comment>
<feature type="compositionally biased region" description="Basic and acidic residues" evidence="7">
    <location>
        <begin position="443"/>
        <end position="454"/>
    </location>
</feature>
<feature type="region of interest" description="Disordered" evidence="7">
    <location>
        <begin position="443"/>
        <end position="467"/>
    </location>
</feature>
<evidence type="ECO:0000256" key="7">
    <source>
        <dbReference type="SAM" id="MobiDB-lite"/>
    </source>
</evidence>
<protein>
    <recommendedName>
        <fullName evidence="8">Nitrite/Sulfite reductase ferredoxin-like domain-containing protein</fullName>
    </recommendedName>
</protein>
<evidence type="ECO:0000256" key="2">
    <source>
        <dbReference type="ARBA" id="ARBA00022617"/>
    </source>
</evidence>
<dbReference type="PANTHER" id="PTHR32439">
    <property type="entry name" value="FERREDOXIN--NITRITE REDUCTASE, CHLOROPLASTIC"/>
    <property type="match status" value="1"/>
</dbReference>
<organism evidence="9 10">
    <name type="scientific">Microbaculum marinum</name>
    <dbReference type="NCBI Taxonomy" id="1764581"/>
    <lineage>
        <taxon>Bacteria</taxon>
        <taxon>Pseudomonadati</taxon>
        <taxon>Pseudomonadota</taxon>
        <taxon>Alphaproteobacteria</taxon>
        <taxon>Hyphomicrobiales</taxon>
        <taxon>Tepidamorphaceae</taxon>
        <taxon>Microbaculum</taxon>
    </lineage>
</organism>
<dbReference type="EMBL" id="JAZHOF010000004">
    <property type="protein sequence ID" value="MEJ8572281.1"/>
    <property type="molecule type" value="Genomic_DNA"/>
</dbReference>
<keyword evidence="1" id="KW-0004">4Fe-4S</keyword>
<keyword evidence="4" id="KW-0560">Oxidoreductase</keyword>
<dbReference type="AlphaFoldDB" id="A0AAW9RR49"/>
<dbReference type="InterPro" id="IPR005117">
    <property type="entry name" value="NiRdtase/SiRdtase_haem-b_fer"/>
</dbReference>
<feature type="region of interest" description="Disordered" evidence="7">
    <location>
        <begin position="265"/>
        <end position="311"/>
    </location>
</feature>
<gene>
    <name evidence="9" type="ORF">V3328_12400</name>
</gene>